<feature type="non-terminal residue" evidence="1">
    <location>
        <position position="1"/>
    </location>
</feature>
<accession>A0AAV5SH81</accession>
<feature type="non-terminal residue" evidence="1">
    <location>
        <position position="131"/>
    </location>
</feature>
<keyword evidence="2" id="KW-1185">Reference proteome</keyword>
<evidence type="ECO:0000313" key="1">
    <source>
        <dbReference type="EMBL" id="GMS80759.1"/>
    </source>
</evidence>
<proteinExistence type="predicted"/>
<protein>
    <submittedName>
        <fullName evidence="1">Uncharacterized protein</fullName>
    </submittedName>
</protein>
<comment type="caution">
    <text evidence="1">The sequence shown here is derived from an EMBL/GenBank/DDBJ whole genome shotgun (WGS) entry which is preliminary data.</text>
</comment>
<name>A0AAV5SH81_9BILA</name>
<reference evidence="1" key="1">
    <citation type="submission" date="2023-10" db="EMBL/GenBank/DDBJ databases">
        <title>Genome assembly of Pristionchus species.</title>
        <authorList>
            <person name="Yoshida K."/>
            <person name="Sommer R.J."/>
        </authorList>
    </citation>
    <scope>NUCLEOTIDE SEQUENCE</scope>
    <source>
        <strain evidence="1">RS0144</strain>
    </source>
</reference>
<dbReference type="EMBL" id="BTSX01000001">
    <property type="protein sequence ID" value="GMS80759.1"/>
    <property type="molecule type" value="Genomic_DNA"/>
</dbReference>
<dbReference type="Proteomes" id="UP001432027">
    <property type="component" value="Unassembled WGS sequence"/>
</dbReference>
<sequence length="131" mass="15729">RYRMLLLQLKASLIRIRGERTDRLKVVDEQFLVQFGSTDDMRLYICDVKQDELKEGRFHLSEKNWRVISLYDGLILRTMTFHFNPFGGYLVRTDTLNYAYFKISAHEDNTFSMDASFYKNWKKEGENLKLR</sequence>
<evidence type="ECO:0000313" key="2">
    <source>
        <dbReference type="Proteomes" id="UP001432027"/>
    </source>
</evidence>
<gene>
    <name evidence="1" type="ORF">PENTCL1PPCAC_2934</name>
</gene>
<dbReference type="AlphaFoldDB" id="A0AAV5SH81"/>
<organism evidence="1 2">
    <name type="scientific">Pristionchus entomophagus</name>
    <dbReference type="NCBI Taxonomy" id="358040"/>
    <lineage>
        <taxon>Eukaryota</taxon>
        <taxon>Metazoa</taxon>
        <taxon>Ecdysozoa</taxon>
        <taxon>Nematoda</taxon>
        <taxon>Chromadorea</taxon>
        <taxon>Rhabditida</taxon>
        <taxon>Rhabditina</taxon>
        <taxon>Diplogasteromorpha</taxon>
        <taxon>Diplogasteroidea</taxon>
        <taxon>Neodiplogasteridae</taxon>
        <taxon>Pristionchus</taxon>
    </lineage>
</organism>